<proteinExistence type="predicted"/>
<reference evidence="2 3" key="1">
    <citation type="submission" date="2024-02" db="EMBL/GenBank/DDBJ databases">
        <title>A novel Wenzhouxiangellaceae bacterium, isolated from coastal sediments.</title>
        <authorList>
            <person name="Du Z.-J."/>
            <person name="Ye Y.-Q."/>
            <person name="Zhang X.-Y."/>
        </authorList>
    </citation>
    <scope>NUCLEOTIDE SEQUENCE [LARGE SCALE GENOMIC DNA]</scope>
    <source>
        <strain evidence="2 3">CH-27</strain>
    </source>
</reference>
<organism evidence="2 3">
    <name type="scientific">Elongatibacter sediminis</name>
    <dbReference type="NCBI Taxonomy" id="3119006"/>
    <lineage>
        <taxon>Bacteria</taxon>
        <taxon>Pseudomonadati</taxon>
        <taxon>Pseudomonadota</taxon>
        <taxon>Gammaproteobacteria</taxon>
        <taxon>Chromatiales</taxon>
        <taxon>Wenzhouxiangellaceae</taxon>
        <taxon>Elongatibacter</taxon>
    </lineage>
</organism>
<accession>A0AAW9RCU4</accession>
<keyword evidence="1" id="KW-1133">Transmembrane helix</keyword>
<evidence type="ECO:0000256" key="1">
    <source>
        <dbReference type="SAM" id="Phobius"/>
    </source>
</evidence>
<name>A0AAW9RCU4_9GAMM</name>
<protein>
    <submittedName>
        <fullName evidence="2">Uncharacterized protein</fullName>
    </submittedName>
</protein>
<feature type="transmembrane region" description="Helical" evidence="1">
    <location>
        <begin position="82"/>
        <end position="100"/>
    </location>
</feature>
<evidence type="ECO:0000313" key="2">
    <source>
        <dbReference type="EMBL" id="MEJ8569680.1"/>
    </source>
</evidence>
<dbReference type="RefSeq" id="WP_354697007.1">
    <property type="nucleotide sequence ID" value="NZ_JAZHOG010000017.1"/>
</dbReference>
<dbReference type="Proteomes" id="UP001359886">
    <property type="component" value="Unassembled WGS sequence"/>
</dbReference>
<gene>
    <name evidence="2" type="ORF">V3330_18775</name>
</gene>
<keyword evidence="1" id="KW-0812">Transmembrane</keyword>
<dbReference type="AlphaFoldDB" id="A0AAW9RCU4"/>
<comment type="caution">
    <text evidence="2">The sequence shown here is derived from an EMBL/GenBank/DDBJ whole genome shotgun (WGS) entry which is preliminary data.</text>
</comment>
<evidence type="ECO:0000313" key="3">
    <source>
        <dbReference type="Proteomes" id="UP001359886"/>
    </source>
</evidence>
<dbReference type="EMBL" id="JAZHOG010000017">
    <property type="protein sequence ID" value="MEJ8569680.1"/>
    <property type="molecule type" value="Genomic_DNA"/>
</dbReference>
<feature type="transmembrane region" description="Helical" evidence="1">
    <location>
        <begin position="112"/>
        <end position="135"/>
    </location>
</feature>
<sequence>MTAWTQRMVLAGLVLILLGFVFALVHSLSYGHQARLVAHDAYRPVFEEIAATGDETSWQETEAEITAVSVAQRRAADTHGHAVNMGILVILIGLLTPLFERARSGDGGAPRGAGIAFALFAGLYPVGLFLQYLRLTTAGEIVAAIGAVGAIACLAWLFLKLRKAVDGLDTP</sequence>
<keyword evidence="3" id="KW-1185">Reference proteome</keyword>
<keyword evidence="1" id="KW-0472">Membrane</keyword>
<feature type="transmembrane region" description="Helical" evidence="1">
    <location>
        <begin position="141"/>
        <end position="159"/>
    </location>
</feature>